<comment type="caution">
    <text evidence="2">The sequence shown here is derived from an EMBL/GenBank/DDBJ whole genome shotgun (WGS) entry which is preliminary data.</text>
</comment>
<feature type="domain" description="AB hydrolase-1" evidence="1">
    <location>
        <begin position="10"/>
        <end position="212"/>
    </location>
</feature>
<protein>
    <submittedName>
        <fullName evidence="2">Alpha/beta hydrolase fold-1</fullName>
    </submittedName>
</protein>
<proteinExistence type="predicted"/>
<dbReference type="PANTHER" id="PTHR37017">
    <property type="entry name" value="AB HYDROLASE-1 DOMAIN-CONTAINING PROTEIN-RELATED"/>
    <property type="match status" value="1"/>
</dbReference>
<dbReference type="PANTHER" id="PTHR37017:SF11">
    <property type="entry name" value="ESTERASE_LIPASE_THIOESTERASE DOMAIN-CONTAINING PROTEIN"/>
    <property type="match status" value="1"/>
</dbReference>
<dbReference type="InterPro" id="IPR029058">
    <property type="entry name" value="AB_hydrolase_fold"/>
</dbReference>
<reference evidence="2" key="1">
    <citation type="journal article" date="2021" name="Nat. Commun.">
        <title>Genetic determinants of endophytism in the Arabidopsis root mycobiome.</title>
        <authorList>
            <person name="Mesny F."/>
            <person name="Miyauchi S."/>
            <person name="Thiergart T."/>
            <person name="Pickel B."/>
            <person name="Atanasova L."/>
            <person name="Karlsson M."/>
            <person name="Huettel B."/>
            <person name="Barry K.W."/>
            <person name="Haridas S."/>
            <person name="Chen C."/>
            <person name="Bauer D."/>
            <person name="Andreopoulos W."/>
            <person name="Pangilinan J."/>
            <person name="LaButti K."/>
            <person name="Riley R."/>
            <person name="Lipzen A."/>
            <person name="Clum A."/>
            <person name="Drula E."/>
            <person name="Henrissat B."/>
            <person name="Kohler A."/>
            <person name="Grigoriev I.V."/>
            <person name="Martin F.M."/>
            <person name="Hacquard S."/>
        </authorList>
    </citation>
    <scope>NUCLEOTIDE SEQUENCE</scope>
    <source>
        <strain evidence="2">MPI-CAGE-CH-0235</strain>
    </source>
</reference>
<dbReference type="Pfam" id="PF12697">
    <property type="entry name" value="Abhydrolase_6"/>
    <property type="match status" value="1"/>
</dbReference>
<keyword evidence="2" id="KW-0378">Hydrolase</keyword>
<dbReference type="InterPro" id="IPR052897">
    <property type="entry name" value="Sec-Metab_Biosynth_Hydrolase"/>
</dbReference>
<dbReference type="GO" id="GO:0016787">
    <property type="term" value="F:hydrolase activity"/>
    <property type="evidence" value="ECO:0007669"/>
    <property type="project" value="UniProtKB-KW"/>
</dbReference>
<sequence>MPASSVKPTIVLVHGAWHCAESFTVLRTTLHGRGWATEAPSHVTPGDTSGVANTGDNARVIRQVLQRLCDEGKVIIILAHSYGGCTASCAVEGLNFTKRASRGEPGGVIMFIYLSAFIIPTGVTLKDAFGGELLPWHRIVGYSVYPENPGEIFYHDLDVAVKEKYIKLLKPEPLRIFGDTVTYDPWHDLKCAYVFCENDQAIPLSIQRAMAARCMPLSVEEQQAGR</sequence>
<evidence type="ECO:0000313" key="3">
    <source>
        <dbReference type="Proteomes" id="UP000813444"/>
    </source>
</evidence>
<dbReference type="OrthoDB" id="408373at2759"/>
<dbReference type="EMBL" id="JAGPNK010000037">
    <property type="protein sequence ID" value="KAH7303245.1"/>
    <property type="molecule type" value="Genomic_DNA"/>
</dbReference>
<evidence type="ECO:0000259" key="1">
    <source>
        <dbReference type="Pfam" id="PF12697"/>
    </source>
</evidence>
<keyword evidence="3" id="KW-1185">Reference proteome</keyword>
<dbReference type="SUPFAM" id="SSF53474">
    <property type="entry name" value="alpha/beta-Hydrolases"/>
    <property type="match status" value="1"/>
</dbReference>
<accession>A0A8K0WJS2</accession>
<dbReference type="Gene3D" id="3.40.50.1820">
    <property type="entry name" value="alpha/beta hydrolase"/>
    <property type="match status" value="1"/>
</dbReference>
<evidence type="ECO:0000313" key="2">
    <source>
        <dbReference type="EMBL" id="KAH7303245.1"/>
    </source>
</evidence>
<gene>
    <name evidence="2" type="ORF">B0I35DRAFT_498699</name>
</gene>
<name>A0A8K0WJS2_9HYPO</name>
<dbReference type="Proteomes" id="UP000813444">
    <property type="component" value="Unassembled WGS sequence"/>
</dbReference>
<dbReference type="InterPro" id="IPR000073">
    <property type="entry name" value="AB_hydrolase_1"/>
</dbReference>
<dbReference type="AlphaFoldDB" id="A0A8K0WJS2"/>
<organism evidence="2 3">
    <name type="scientific">Stachybotrys elegans</name>
    <dbReference type="NCBI Taxonomy" id="80388"/>
    <lineage>
        <taxon>Eukaryota</taxon>
        <taxon>Fungi</taxon>
        <taxon>Dikarya</taxon>
        <taxon>Ascomycota</taxon>
        <taxon>Pezizomycotina</taxon>
        <taxon>Sordariomycetes</taxon>
        <taxon>Hypocreomycetidae</taxon>
        <taxon>Hypocreales</taxon>
        <taxon>Stachybotryaceae</taxon>
        <taxon>Stachybotrys</taxon>
    </lineage>
</organism>